<dbReference type="PANTHER" id="PTHR32322:SF2">
    <property type="entry name" value="EAMA DOMAIN-CONTAINING PROTEIN"/>
    <property type="match status" value="1"/>
</dbReference>
<keyword evidence="3 5" id="KW-1133">Transmembrane helix</keyword>
<name>A0A6J6E3C9_9ZZZZ</name>
<comment type="subcellular location">
    <subcellularLocation>
        <location evidence="1">Membrane</location>
        <topology evidence="1">Multi-pass membrane protein</topology>
    </subcellularLocation>
</comment>
<proteinExistence type="predicted"/>
<feature type="transmembrane region" description="Helical" evidence="5">
    <location>
        <begin position="135"/>
        <end position="156"/>
    </location>
</feature>
<sequence>MVAMAQYNEVPTGMVALLIAALPLWIAIFKVIDGAKSSPLSWLGIIIGFIGVGILLQPELSKPNNGAHIFWMLMVMVGNFGWAFGTYIAPRLDLPKSVLTVTGYQMLLGGVSMASVGLLVGEDLGDFLDATLQSWLGWIFLVLIGSIATYTAYLWLVQNAPVGLIATYAYVNPVVAIALGTIFLDEVLSITLLFGAIVVITGVALVVWVESRLNREPSLPTA</sequence>
<organism evidence="7">
    <name type="scientific">freshwater metagenome</name>
    <dbReference type="NCBI Taxonomy" id="449393"/>
    <lineage>
        <taxon>unclassified sequences</taxon>
        <taxon>metagenomes</taxon>
        <taxon>ecological metagenomes</taxon>
    </lineage>
</organism>
<feature type="transmembrane region" description="Helical" evidence="5">
    <location>
        <begin position="12"/>
        <end position="32"/>
    </location>
</feature>
<evidence type="ECO:0000313" key="7">
    <source>
        <dbReference type="EMBL" id="CAB4569665.1"/>
    </source>
</evidence>
<dbReference type="SUPFAM" id="SSF103481">
    <property type="entry name" value="Multidrug resistance efflux transporter EmrE"/>
    <property type="match status" value="1"/>
</dbReference>
<evidence type="ECO:0000256" key="1">
    <source>
        <dbReference type="ARBA" id="ARBA00004141"/>
    </source>
</evidence>
<dbReference type="GO" id="GO:0016020">
    <property type="term" value="C:membrane"/>
    <property type="evidence" value="ECO:0007669"/>
    <property type="project" value="UniProtKB-SubCell"/>
</dbReference>
<feature type="transmembrane region" description="Helical" evidence="5">
    <location>
        <begin position="163"/>
        <end position="184"/>
    </location>
</feature>
<dbReference type="EMBL" id="CAEZTJ010000082">
    <property type="protein sequence ID" value="CAB4569665.1"/>
    <property type="molecule type" value="Genomic_DNA"/>
</dbReference>
<feature type="transmembrane region" description="Helical" evidence="5">
    <location>
        <begin position="39"/>
        <end position="57"/>
    </location>
</feature>
<dbReference type="InterPro" id="IPR050638">
    <property type="entry name" value="AA-Vitamin_Transporters"/>
</dbReference>
<reference evidence="7" key="1">
    <citation type="submission" date="2020-05" db="EMBL/GenBank/DDBJ databases">
        <authorList>
            <person name="Chiriac C."/>
            <person name="Salcher M."/>
            <person name="Ghai R."/>
            <person name="Kavagutti S V."/>
        </authorList>
    </citation>
    <scope>NUCLEOTIDE SEQUENCE</scope>
</reference>
<dbReference type="Pfam" id="PF00892">
    <property type="entry name" value="EamA"/>
    <property type="match status" value="1"/>
</dbReference>
<evidence type="ECO:0000256" key="5">
    <source>
        <dbReference type="SAM" id="Phobius"/>
    </source>
</evidence>
<evidence type="ECO:0000256" key="3">
    <source>
        <dbReference type="ARBA" id="ARBA00022989"/>
    </source>
</evidence>
<feature type="domain" description="EamA" evidence="6">
    <location>
        <begin position="70"/>
        <end position="207"/>
    </location>
</feature>
<dbReference type="InterPro" id="IPR037185">
    <property type="entry name" value="EmrE-like"/>
</dbReference>
<feature type="transmembrane region" description="Helical" evidence="5">
    <location>
        <begin position="190"/>
        <end position="209"/>
    </location>
</feature>
<keyword evidence="4 5" id="KW-0472">Membrane</keyword>
<feature type="transmembrane region" description="Helical" evidence="5">
    <location>
        <begin position="69"/>
        <end position="89"/>
    </location>
</feature>
<feature type="transmembrane region" description="Helical" evidence="5">
    <location>
        <begin position="101"/>
        <end position="120"/>
    </location>
</feature>
<dbReference type="AlphaFoldDB" id="A0A6J6E3C9"/>
<dbReference type="PANTHER" id="PTHR32322">
    <property type="entry name" value="INNER MEMBRANE TRANSPORTER"/>
    <property type="match status" value="1"/>
</dbReference>
<keyword evidence="2 5" id="KW-0812">Transmembrane</keyword>
<accession>A0A6J6E3C9</accession>
<protein>
    <submittedName>
        <fullName evidence="7">Unannotated protein</fullName>
    </submittedName>
</protein>
<dbReference type="InterPro" id="IPR000620">
    <property type="entry name" value="EamA_dom"/>
</dbReference>
<evidence type="ECO:0000256" key="2">
    <source>
        <dbReference type="ARBA" id="ARBA00022692"/>
    </source>
</evidence>
<evidence type="ECO:0000256" key="4">
    <source>
        <dbReference type="ARBA" id="ARBA00023136"/>
    </source>
</evidence>
<gene>
    <name evidence="7" type="ORF">UFOPK1650_00636</name>
</gene>
<evidence type="ECO:0000259" key="6">
    <source>
        <dbReference type="Pfam" id="PF00892"/>
    </source>
</evidence>